<evidence type="ECO:0000313" key="7">
    <source>
        <dbReference type="EMBL" id="VFS52661.1"/>
    </source>
</evidence>
<dbReference type="PANTHER" id="PTHR34047:SF10">
    <property type="entry name" value="GROUP II INTRON-ASSOCIATED OPEN READING FRAME"/>
    <property type="match status" value="1"/>
</dbReference>
<organism evidence="4 8">
    <name type="scientific">Budvicia aquatica</name>
    <dbReference type="NCBI Taxonomy" id="82979"/>
    <lineage>
        <taxon>Bacteria</taxon>
        <taxon>Pseudomonadati</taxon>
        <taxon>Pseudomonadota</taxon>
        <taxon>Gammaproteobacteria</taxon>
        <taxon>Enterobacterales</taxon>
        <taxon>Budviciaceae</taxon>
        <taxon>Budvicia</taxon>
    </lineage>
</organism>
<dbReference type="NCBIfam" id="TIGR04416">
    <property type="entry name" value="group_II_RT_mat"/>
    <property type="match status" value="1"/>
</dbReference>
<dbReference type="PROSITE" id="PS50878">
    <property type="entry name" value="RT_POL"/>
    <property type="match status" value="1"/>
</dbReference>
<dbReference type="Pfam" id="PF08388">
    <property type="entry name" value="GIIM"/>
    <property type="match status" value="1"/>
</dbReference>
<dbReference type="GO" id="GO:0004519">
    <property type="term" value="F:endonuclease activity"/>
    <property type="evidence" value="ECO:0007669"/>
    <property type="project" value="InterPro"/>
</dbReference>
<dbReference type="InterPro" id="IPR025960">
    <property type="entry name" value="RVT_N"/>
</dbReference>
<evidence type="ECO:0000259" key="2">
    <source>
        <dbReference type="PROSITE" id="PS50878"/>
    </source>
</evidence>
<evidence type="ECO:0000256" key="1">
    <source>
        <dbReference type="ARBA" id="ARBA00034120"/>
    </source>
</evidence>
<dbReference type="InterPro" id="IPR003615">
    <property type="entry name" value="HNH_nuc"/>
</dbReference>
<dbReference type="InterPro" id="IPR000477">
    <property type="entry name" value="RT_dom"/>
</dbReference>
<evidence type="ECO:0000313" key="3">
    <source>
        <dbReference type="EMBL" id="PHI32738.1"/>
    </source>
</evidence>
<dbReference type="InterPro" id="IPR043502">
    <property type="entry name" value="DNA/RNA_pol_sf"/>
</dbReference>
<dbReference type="InterPro" id="IPR030931">
    <property type="entry name" value="Group_II_RT_mat"/>
</dbReference>
<reference evidence="4" key="1">
    <citation type="submission" date="2017-09" db="EMBL/GenBank/DDBJ databases">
        <title>FDA dAtabase for Regulatory Grade micrObial Sequences (FDA-ARGOS): Supporting development and validation of Infectious Disease Dx tests.</title>
        <authorList>
            <person name="Minogue T."/>
            <person name="Wolcott M."/>
            <person name="Wasieloski L."/>
            <person name="Aguilar W."/>
            <person name="Moore D."/>
            <person name="Tallon L.J."/>
            <person name="Sadzewicz L."/>
            <person name="Ott S."/>
            <person name="Zhao X."/>
            <person name="Nagaraj S."/>
            <person name="Vavikolanu K."/>
            <person name="Aluvathingal J."/>
            <person name="Nadendla S."/>
            <person name="Sichtig H."/>
        </authorList>
    </citation>
    <scope>NUCLEOTIDE SEQUENCE</scope>
    <source>
        <strain evidence="4">FDAARGOS_387</strain>
    </source>
</reference>
<comment type="similarity">
    <text evidence="1">Belongs to the bacterial reverse transcriptase family.</text>
</comment>
<evidence type="ECO:0000313" key="6">
    <source>
        <dbReference type="EMBL" id="VFS52084.1"/>
    </source>
</evidence>
<dbReference type="STRING" id="1111728.GCA_000427805_00785"/>
<dbReference type="EMBL" id="PDDX01000001">
    <property type="protein sequence ID" value="PHI32738.1"/>
    <property type="molecule type" value="Genomic_DNA"/>
</dbReference>
<reference evidence="8" key="2">
    <citation type="submission" date="2017-09" db="EMBL/GenBank/DDBJ databases">
        <title>FDA dAtabase for Regulatory Grade micrObial Sequences (FDA-ARGOS): Supporting development and validation of Infectious Disease Dx tests.</title>
        <authorList>
            <person name="Minogue T."/>
            <person name="Wolcott M."/>
            <person name="Wasieloski L."/>
            <person name="Aguilar W."/>
            <person name="Moore D."/>
            <person name="Tallon L."/>
            <person name="Sadzewicz L."/>
            <person name="Ott S."/>
            <person name="Zhao X."/>
            <person name="Nagaraj S."/>
            <person name="Vavikolanu K."/>
            <person name="Aluvathingal J."/>
            <person name="Nadendla S."/>
            <person name="Sichtig H."/>
        </authorList>
    </citation>
    <scope>NUCLEOTIDE SEQUENCE [LARGE SCALE GENOMIC DNA]</scope>
    <source>
        <strain evidence="8">FDAARGOS_387</strain>
    </source>
</reference>
<dbReference type="InterPro" id="IPR013597">
    <property type="entry name" value="Mat_intron_G2"/>
</dbReference>
<protein>
    <submittedName>
        <fullName evidence="4">Group II intron reverse transcriptase/maturase</fullName>
    </submittedName>
    <submittedName>
        <fullName evidence="5">Group II intron-encoded protein ltrA</fullName>
    </submittedName>
</protein>
<gene>
    <name evidence="4" type="primary">ltrA</name>
    <name evidence="5" type="synonym">ltrA_3</name>
    <name evidence="6" type="synonym">ltrA_4</name>
    <name evidence="7" type="synonym">ltrA_5</name>
    <name evidence="3" type="ORF">CRN84_17290</name>
    <name evidence="4" type="ORF">CRN84_20630</name>
    <name evidence="5" type="ORF">NCTC12282_04807</name>
    <name evidence="6" type="ORF">NCTC12282_05655</name>
    <name evidence="7" type="ORF">NCTC12282_05933</name>
</gene>
<dbReference type="Proteomes" id="UP000224974">
    <property type="component" value="Unassembled WGS sequence"/>
</dbReference>
<dbReference type="GO" id="GO:0003676">
    <property type="term" value="F:nucleic acid binding"/>
    <property type="evidence" value="ECO:0007669"/>
    <property type="project" value="InterPro"/>
</dbReference>
<name>A0A2C6DU92_9GAMM</name>
<feature type="domain" description="Reverse transcriptase" evidence="2">
    <location>
        <begin position="93"/>
        <end position="327"/>
    </location>
</feature>
<dbReference type="GO" id="GO:0008270">
    <property type="term" value="F:zinc ion binding"/>
    <property type="evidence" value="ECO:0007669"/>
    <property type="project" value="InterPro"/>
</dbReference>
<dbReference type="OrthoDB" id="9793236at2"/>
<evidence type="ECO:0000313" key="8">
    <source>
        <dbReference type="Proteomes" id="UP000224974"/>
    </source>
</evidence>
<dbReference type="PANTHER" id="PTHR34047">
    <property type="entry name" value="NUCLEAR INTRON MATURASE 1, MITOCHONDRIAL-RELATED"/>
    <property type="match status" value="1"/>
</dbReference>
<evidence type="ECO:0000313" key="5">
    <source>
        <dbReference type="EMBL" id="VFS51027.1"/>
    </source>
</evidence>
<dbReference type="EMBL" id="CAADJA010000002">
    <property type="protein sequence ID" value="VFS52084.1"/>
    <property type="molecule type" value="Genomic_DNA"/>
</dbReference>
<dbReference type="Pfam" id="PF00078">
    <property type="entry name" value="RVT_1"/>
    <property type="match status" value="1"/>
</dbReference>
<reference evidence="5 9" key="3">
    <citation type="submission" date="2019-03" db="EMBL/GenBank/DDBJ databases">
        <authorList>
            <consortium name="Pathogen Informatics"/>
        </authorList>
    </citation>
    <scope>NUCLEOTIDE SEQUENCE [LARGE SCALE GENOMIC DNA]</scope>
    <source>
        <strain evidence="5 9">NCTC12282</strain>
    </source>
</reference>
<dbReference type="SUPFAM" id="SSF56672">
    <property type="entry name" value="DNA/RNA polymerases"/>
    <property type="match status" value="1"/>
</dbReference>
<dbReference type="Proteomes" id="UP000373449">
    <property type="component" value="Unassembled WGS sequence"/>
</dbReference>
<sequence length="557" mass="64626">MNTLSDVSATSRLRGWHSIDWKRCHYQVRKLQIRIAKATREKQWRRVKKLQRMLTRSFTAKALAVKRVTENTGKKTPGVDGKTWSTPEDKWQAITLLKRKGYQPLPLKRVYIPKPNGKKRPLGIPVMLDRAMQALYLLALEPVSETTADHNSYGFRPVRSTADAITQLYICCAKRKSAPWILEADIKGCFDNISHDWLLAHIPMDKQILRKWLKAGYMDKGSFNLTRAGTPQGGIISPVLANMALDGLEKQLEEKFWQTAKLRAANKVNYVRYADDFIITGSSKTLLEQKVKPVVISFMKERGLTLSIEKTAITHIEEGFDFLGQNIRKYKGKFLIKPSKKNLKNFLNKIRTIITENKTTPAYLLIAQLNPVIRGWANYHRHVVAKKAYSYVDNQIWSKLWQWCVRRHPRKSRRWIKAKYFTSREMRNWIFEATDIQGRVFTLCNASSTPIKRHVKIRKGANRYDPSWEIYFERRLDSIWKDAHEGRRKIIALWNKQARQCPLCEQPFSTETSWNVHHKVMKTAGGGDELSNLVLLHPNCHRQYHSSVAGYREGGNL</sequence>
<dbReference type="Pfam" id="PF13655">
    <property type="entry name" value="RVT_N"/>
    <property type="match status" value="1"/>
</dbReference>
<dbReference type="CDD" id="cd00085">
    <property type="entry name" value="HNHc"/>
    <property type="match status" value="1"/>
</dbReference>
<dbReference type="AlphaFoldDB" id="A0A2C6DU92"/>
<keyword evidence="4" id="KW-0548">Nucleotidyltransferase</keyword>
<proteinExistence type="inferred from homology"/>
<dbReference type="GO" id="GO:0003964">
    <property type="term" value="F:RNA-directed DNA polymerase activity"/>
    <property type="evidence" value="ECO:0007669"/>
    <property type="project" value="UniProtKB-KW"/>
</dbReference>
<dbReference type="EMBL" id="PDDX01000001">
    <property type="protein sequence ID" value="PHI32777.1"/>
    <property type="molecule type" value="Genomic_DNA"/>
</dbReference>
<evidence type="ECO:0000313" key="9">
    <source>
        <dbReference type="Proteomes" id="UP000373449"/>
    </source>
</evidence>
<keyword evidence="4" id="KW-0695">RNA-directed DNA polymerase</keyword>
<dbReference type="Gene3D" id="1.10.30.50">
    <property type="match status" value="1"/>
</dbReference>
<dbReference type="CDD" id="cd01651">
    <property type="entry name" value="RT_G2_intron"/>
    <property type="match status" value="1"/>
</dbReference>
<dbReference type="InterPro" id="IPR051083">
    <property type="entry name" value="GrpII_Intron_Splice-Mob/Def"/>
</dbReference>
<keyword evidence="4" id="KW-0808">Transferase</keyword>
<accession>A0A2C6DU92</accession>
<evidence type="ECO:0000313" key="4">
    <source>
        <dbReference type="EMBL" id="PHI32777.1"/>
    </source>
</evidence>
<keyword evidence="8" id="KW-1185">Reference proteome</keyword>
<dbReference type="Pfam" id="PF01844">
    <property type="entry name" value="HNH"/>
    <property type="match status" value="1"/>
</dbReference>
<dbReference type="InterPro" id="IPR002711">
    <property type="entry name" value="HNH"/>
</dbReference>
<dbReference type="SMART" id="SM00507">
    <property type="entry name" value="HNHc"/>
    <property type="match status" value="1"/>
</dbReference>
<dbReference type="EMBL" id="CAADJA010000002">
    <property type="protein sequence ID" value="VFS52661.1"/>
    <property type="molecule type" value="Genomic_DNA"/>
</dbReference>
<dbReference type="EMBL" id="CAADJA010000002">
    <property type="protein sequence ID" value="VFS51027.1"/>
    <property type="molecule type" value="Genomic_DNA"/>
</dbReference>
<dbReference type="RefSeq" id="WP_029096201.1">
    <property type="nucleotide sequence ID" value="NZ_CAADJA010000002.1"/>
</dbReference>